<dbReference type="PANTHER" id="PTHR34380">
    <property type="entry name" value="BNAA03G12380D PROTEIN"/>
    <property type="match status" value="1"/>
</dbReference>
<feature type="region of interest" description="Disordered" evidence="2">
    <location>
        <begin position="208"/>
        <end position="234"/>
    </location>
</feature>
<dbReference type="AlphaFoldDB" id="A0A5N5P191"/>
<keyword evidence="1" id="KW-0175">Coiled coil</keyword>
<evidence type="ECO:0000313" key="4">
    <source>
        <dbReference type="Proteomes" id="UP000326939"/>
    </source>
</evidence>
<protein>
    <submittedName>
        <fullName evidence="3">Uncharacterized protein</fullName>
    </submittedName>
</protein>
<keyword evidence="4" id="KW-1185">Reference proteome</keyword>
<dbReference type="PANTHER" id="PTHR34380:SF8">
    <property type="entry name" value="DNA DOUBLE-STRAND BREAK REPAIR RAD50 ATPASE"/>
    <property type="match status" value="1"/>
</dbReference>
<name>A0A5N5P191_9ROSI</name>
<reference evidence="4" key="1">
    <citation type="journal article" date="2019" name="Gigascience">
        <title>De novo genome assembly of the endangered Acer yangbiense, a plant species with extremely small populations endemic to Yunnan Province, China.</title>
        <authorList>
            <person name="Yang J."/>
            <person name="Wariss H.M."/>
            <person name="Tao L."/>
            <person name="Zhang R."/>
            <person name="Yun Q."/>
            <person name="Hollingsworth P."/>
            <person name="Dao Z."/>
            <person name="Luo G."/>
            <person name="Guo H."/>
            <person name="Ma Y."/>
            <person name="Sun W."/>
        </authorList>
    </citation>
    <scope>NUCLEOTIDE SEQUENCE [LARGE SCALE GENOMIC DNA]</scope>
    <source>
        <strain evidence="4">cv. br00</strain>
    </source>
</reference>
<proteinExistence type="predicted"/>
<feature type="coiled-coil region" evidence="1">
    <location>
        <begin position="52"/>
        <end position="93"/>
    </location>
</feature>
<accession>A0A5N5P191</accession>
<comment type="caution">
    <text evidence="3">The sequence shown here is derived from an EMBL/GenBank/DDBJ whole genome shotgun (WGS) entry which is preliminary data.</text>
</comment>
<dbReference type="EMBL" id="VDCV01000001">
    <property type="protein sequence ID" value="KAB5573494.1"/>
    <property type="molecule type" value="Genomic_DNA"/>
</dbReference>
<dbReference type="Proteomes" id="UP000326939">
    <property type="component" value="Chromosome 1"/>
</dbReference>
<gene>
    <name evidence="3" type="ORF">DKX38_000688</name>
</gene>
<organism evidence="3 4">
    <name type="scientific">Salix brachista</name>
    <dbReference type="NCBI Taxonomy" id="2182728"/>
    <lineage>
        <taxon>Eukaryota</taxon>
        <taxon>Viridiplantae</taxon>
        <taxon>Streptophyta</taxon>
        <taxon>Embryophyta</taxon>
        <taxon>Tracheophyta</taxon>
        <taxon>Spermatophyta</taxon>
        <taxon>Magnoliopsida</taxon>
        <taxon>eudicotyledons</taxon>
        <taxon>Gunneridae</taxon>
        <taxon>Pentapetalae</taxon>
        <taxon>rosids</taxon>
        <taxon>fabids</taxon>
        <taxon>Malpighiales</taxon>
        <taxon>Salicaceae</taxon>
        <taxon>Saliceae</taxon>
        <taxon>Salix</taxon>
    </lineage>
</organism>
<evidence type="ECO:0000256" key="2">
    <source>
        <dbReference type="SAM" id="MobiDB-lite"/>
    </source>
</evidence>
<evidence type="ECO:0000256" key="1">
    <source>
        <dbReference type="SAM" id="Coils"/>
    </source>
</evidence>
<sequence length="619" mass="68718">MAPGSHSDVVDLEEVDEESVTDKIIKEKVWSLKSAFMSRHFAEVEGFLVSMNQKLELESKSWKERAQIERSERLKAENELKERIRECLQLKKEQDRFNELMMSSGEDKRIIRALGEEICELKCAKLKAENAVDTYKSKFEELWMRVFILEKDLMMLKSDEPENNVRVSKGVPEKTIVLDENAISGENFVTVRTEVVCSVSNVDIAAKVNDGPRPDPPESTSGVVGAPGLVSGKDLGEKVVSENGKGDESIGNVKTETGVLDNNENMILWATGGSRSNLPENGEGNIPASGGLTTQSQEIIKIVDCDGDSSSSATLIRKKLAKQEFQHEAGISVEVVNNETKLLKRKRTSCSNSKDDVGGCNVQRATKSPLLIPSPESVPVNHCAATTMLSGSNDRRNISSPSRQAPTNLRQCEEKIRTGQNSRIQESELVLLGSGGSDSEESSSFSDSEEFDFSIDFSSMTKPVQANINSIKWKSEADMVAAIEQDAELHSRAVCALFGQQVAVEKSSNFHSTFPNGGFDKVDAAREERIWGLWIEFEFYIEVQALIGDALLAWSDDEVLRGAALAEFLINGDPQGKLQILELIKYDPEGFKDCKRLAIKYSKQLFEMYRQKGDRLFFN</sequence>
<evidence type="ECO:0000313" key="3">
    <source>
        <dbReference type="EMBL" id="KAB5573494.1"/>
    </source>
</evidence>